<reference evidence="4 5" key="1">
    <citation type="submission" date="2025-04" db="UniProtKB">
        <authorList>
            <consortium name="RefSeq"/>
        </authorList>
    </citation>
    <scope>IDENTIFICATION</scope>
    <source>
        <tissue evidence="4 5">Sperm</tissue>
    </source>
</reference>
<dbReference type="SUPFAM" id="SSF48403">
    <property type="entry name" value="Ankyrin repeat"/>
    <property type="match status" value="1"/>
</dbReference>
<dbReference type="PROSITE" id="PS50245">
    <property type="entry name" value="CAP_GLY_2"/>
    <property type="match status" value="3"/>
</dbReference>
<dbReference type="RefSeq" id="XP_032804135.1">
    <property type="nucleotide sequence ID" value="XM_032948244.1"/>
</dbReference>
<feature type="compositionally biased region" description="Polar residues" evidence="1">
    <location>
        <begin position="411"/>
        <end position="427"/>
    </location>
</feature>
<feature type="region of interest" description="Disordered" evidence="1">
    <location>
        <begin position="375"/>
        <end position="492"/>
    </location>
</feature>
<feature type="domain" description="CAP-Gly" evidence="2">
    <location>
        <begin position="515"/>
        <end position="557"/>
    </location>
</feature>
<keyword evidence="3" id="KW-1185">Reference proteome</keyword>
<sequence length="752" mass="78968">MTREEDVEPALEVEFGMLDYKSSIDSTEGIVSRVHAVAAAPMPPGSDFAFFDPKEPSCQTLLLSPSTTVSQLFAVLRQWVPQVQQHVALIGNEMLKRGCHPNDRDELTDMTLLHYTCKAGAPGIGDAEAAAAFAERLLALEANPSLRSRWTGMNALHYAAYFDVPEIIPVVLQAAGPKEVDATCSDFDFGTALHIAASNLCLSAAKSLLEHSANPLFKNNRGQVPCDVVPDAADMPLEMAEVALVAREIRRLLSRATAAPALLPTPPLPSQPTPPAPPGLTVGQRVIVGGRKTGVLRFCGPTEFAGDQWAGVELDEADGKNNGSVDGTRYFTCAPRHGIFAPLSKVARAEESSRHGSLNSSGAIRSAVPVSRIAARGSHADPCHDDAASRRTAGHTNMKPLSSPRRKVQASAFSSDASAENNSNKPQGSGSSSSGSSSPHLTRRRASVTLPLKPSRNAGAQPPRTKPAESRIQHGVRKRLPSSGSGGTSDGAAELELGERLLVSGQRAGVLRFQGTTHFAPGHWYGIELEQPSGRNDGSVAGVRYFQCPAKHGVFAPPSRVQRLTVSMESLLDLPTGKASHPLSAFQRSLSIPNTGKPPRKPLGRTPMSSRGKPGSLCRSLSHTAALSAANDAASPATSSPAAAVPGGSDRVNVEKGGGGGRCGAPRLRDGMQVLVAGTGEMGTVRFVGEVGFAAGTWLGLELRAPRGKHDGAVGGHRYFSCRPGCGVMVRPGRVSYRGINGARLLGEALLG</sequence>
<feature type="compositionally biased region" description="Low complexity" evidence="1">
    <location>
        <begin position="428"/>
        <end position="438"/>
    </location>
</feature>
<evidence type="ECO:0000256" key="1">
    <source>
        <dbReference type="SAM" id="MobiDB-lite"/>
    </source>
</evidence>
<proteinExistence type="predicted"/>
<feature type="domain" description="CAP-Gly" evidence="2">
    <location>
        <begin position="300"/>
        <end position="342"/>
    </location>
</feature>
<dbReference type="Pfam" id="PF12796">
    <property type="entry name" value="Ank_2"/>
    <property type="match status" value="1"/>
</dbReference>
<dbReference type="InterPro" id="IPR036770">
    <property type="entry name" value="Ankyrin_rpt-contain_sf"/>
</dbReference>
<dbReference type="GO" id="GO:0005938">
    <property type="term" value="C:cell cortex"/>
    <property type="evidence" value="ECO:0007669"/>
    <property type="project" value="TreeGrafter"/>
</dbReference>
<dbReference type="InterPro" id="IPR036859">
    <property type="entry name" value="CAP-Gly_dom_sf"/>
</dbReference>
<dbReference type="RefSeq" id="XP_032804133.1">
    <property type="nucleotide sequence ID" value="XM_032948242.1"/>
</dbReference>
<protein>
    <submittedName>
        <fullName evidence="4 5">CAP-Gly domain-containing linker protein 3-like isoform X1</fullName>
    </submittedName>
</protein>
<dbReference type="GO" id="GO:0031122">
    <property type="term" value="P:cytoplasmic microtubule organization"/>
    <property type="evidence" value="ECO:0007669"/>
    <property type="project" value="TreeGrafter"/>
</dbReference>
<dbReference type="InterPro" id="IPR002110">
    <property type="entry name" value="Ankyrin_rpt"/>
</dbReference>
<feature type="compositionally biased region" description="Basic and acidic residues" evidence="1">
    <location>
        <begin position="378"/>
        <end position="389"/>
    </location>
</feature>
<feature type="region of interest" description="Disordered" evidence="1">
    <location>
        <begin position="585"/>
        <end position="662"/>
    </location>
</feature>
<dbReference type="AlphaFoldDB" id="A0AAJ7SSR7"/>
<dbReference type="GO" id="GO:0005634">
    <property type="term" value="C:nucleus"/>
    <property type="evidence" value="ECO:0007669"/>
    <property type="project" value="TreeGrafter"/>
</dbReference>
<evidence type="ECO:0000313" key="3">
    <source>
        <dbReference type="Proteomes" id="UP001318040"/>
    </source>
</evidence>
<dbReference type="GO" id="GO:0051010">
    <property type="term" value="F:microtubule plus-end binding"/>
    <property type="evidence" value="ECO:0007669"/>
    <property type="project" value="TreeGrafter"/>
</dbReference>
<evidence type="ECO:0000259" key="2">
    <source>
        <dbReference type="PROSITE" id="PS50245"/>
    </source>
</evidence>
<dbReference type="InterPro" id="IPR000938">
    <property type="entry name" value="CAP-Gly_domain"/>
</dbReference>
<feature type="compositionally biased region" description="Low complexity" evidence="1">
    <location>
        <begin position="622"/>
        <end position="644"/>
    </location>
</feature>
<dbReference type="SMART" id="SM00248">
    <property type="entry name" value="ANK"/>
    <property type="match status" value="3"/>
</dbReference>
<dbReference type="KEGG" id="pmrn:116939621"/>
<dbReference type="SUPFAM" id="SSF74924">
    <property type="entry name" value="Cap-Gly domain"/>
    <property type="match status" value="3"/>
</dbReference>
<dbReference type="Gene3D" id="2.30.30.190">
    <property type="entry name" value="CAP Gly-rich-like domain"/>
    <property type="match status" value="3"/>
</dbReference>
<dbReference type="PANTHER" id="PTHR18916">
    <property type="entry name" value="DYNACTIN 1-RELATED MICROTUBULE-BINDING"/>
    <property type="match status" value="1"/>
</dbReference>
<evidence type="ECO:0000313" key="4">
    <source>
        <dbReference type="RefSeq" id="XP_032804133.1"/>
    </source>
</evidence>
<dbReference type="RefSeq" id="XP_032804134.1">
    <property type="nucleotide sequence ID" value="XM_032948243.1"/>
</dbReference>
<dbReference type="PROSITE" id="PS00845">
    <property type="entry name" value="CAP_GLY_1"/>
    <property type="match status" value="2"/>
</dbReference>
<accession>A0AAJ7SSR7</accession>
<dbReference type="Gene3D" id="1.25.40.20">
    <property type="entry name" value="Ankyrin repeat-containing domain"/>
    <property type="match status" value="1"/>
</dbReference>
<feature type="domain" description="CAP-Gly" evidence="2">
    <location>
        <begin position="689"/>
        <end position="731"/>
    </location>
</feature>
<evidence type="ECO:0000313" key="5">
    <source>
        <dbReference type="RefSeq" id="XP_032804134.1"/>
    </source>
</evidence>
<dbReference type="PANTHER" id="PTHR18916:SF88">
    <property type="entry name" value="CAP-GLY DOMAIN-CONTAINING PROTEIN"/>
    <property type="match status" value="1"/>
</dbReference>
<gene>
    <name evidence="4 5 6" type="primary">LOC116939621</name>
</gene>
<evidence type="ECO:0000313" key="6">
    <source>
        <dbReference type="RefSeq" id="XP_032804135.1"/>
    </source>
</evidence>
<dbReference type="Proteomes" id="UP001318040">
    <property type="component" value="Chromosome 6"/>
</dbReference>
<dbReference type="GO" id="GO:0035371">
    <property type="term" value="C:microtubule plus-end"/>
    <property type="evidence" value="ECO:0007669"/>
    <property type="project" value="TreeGrafter"/>
</dbReference>
<name>A0AAJ7SSR7_PETMA</name>
<organism evidence="3 6">
    <name type="scientific">Petromyzon marinus</name>
    <name type="common">Sea lamprey</name>
    <dbReference type="NCBI Taxonomy" id="7757"/>
    <lineage>
        <taxon>Eukaryota</taxon>
        <taxon>Metazoa</taxon>
        <taxon>Chordata</taxon>
        <taxon>Craniata</taxon>
        <taxon>Vertebrata</taxon>
        <taxon>Cyclostomata</taxon>
        <taxon>Hyperoartia</taxon>
        <taxon>Petromyzontiformes</taxon>
        <taxon>Petromyzontidae</taxon>
        <taxon>Petromyzon</taxon>
    </lineage>
</organism>
<dbReference type="SMART" id="SM01052">
    <property type="entry name" value="CAP_GLY"/>
    <property type="match status" value="3"/>
</dbReference>
<dbReference type="Pfam" id="PF01302">
    <property type="entry name" value="CAP_GLY"/>
    <property type="match status" value="3"/>
</dbReference>